<feature type="region of interest" description="Disordered" evidence="1">
    <location>
        <begin position="22"/>
        <end position="41"/>
    </location>
</feature>
<protein>
    <submittedName>
        <fullName evidence="2">Uncharacterized protein</fullName>
    </submittedName>
</protein>
<gene>
    <name evidence="2" type="ORF">Pmani_028527</name>
</gene>
<accession>A0AAE1TXY7</accession>
<dbReference type="EMBL" id="JAWZYT010003287">
    <property type="protein sequence ID" value="KAK4299179.1"/>
    <property type="molecule type" value="Genomic_DNA"/>
</dbReference>
<proteinExistence type="predicted"/>
<sequence>MGAELSVICDVVSPLLVTHSVGRSVGGERKGGESGRGGRMWREKLQRQGGVGECGEKRSRGREGWEGVERKERVQWMGSLWEGMGGSGWGVDDKEW</sequence>
<feature type="compositionally biased region" description="Basic and acidic residues" evidence="1">
    <location>
        <begin position="54"/>
        <end position="65"/>
    </location>
</feature>
<comment type="caution">
    <text evidence="2">The sequence shown here is derived from an EMBL/GenBank/DDBJ whole genome shotgun (WGS) entry which is preliminary data.</text>
</comment>
<organism evidence="2 3">
    <name type="scientific">Petrolisthes manimaculis</name>
    <dbReference type="NCBI Taxonomy" id="1843537"/>
    <lineage>
        <taxon>Eukaryota</taxon>
        <taxon>Metazoa</taxon>
        <taxon>Ecdysozoa</taxon>
        <taxon>Arthropoda</taxon>
        <taxon>Crustacea</taxon>
        <taxon>Multicrustacea</taxon>
        <taxon>Malacostraca</taxon>
        <taxon>Eumalacostraca</taxon>
        <taxon>Eucarida</taxon>
        <taxon>Decapoda</taxon>
        <taxon>Pleocyemata</taxon>
        <taxon>Anomura</taxon>
        <taxon>Galatheoidea</taxon>
        <taxon>Porcellanidae</taxon>
        <taxon>Petrolisthes</taxon>
    </lineage>
</organism>
<dbReference type="Proteomes" id="UP001292094">
    <property type="component" value="Unassembled WGS sequence"/>
</dbReference>
<reference evidence="2" key="1">
    <citation type="submission" date="2023-11" db="EMBL/GenBank/DDBJ databases">
        <title>Genome assemblies of two species of porcelain crab, Petrolisthes cinctipes and Petrolisthes manimaculis (Anomura: Porcellanidae).</title>
        <authorList>
            <person name="Angst P."/>
        </authorList>
    </citation>
    <scope>NUCLEOTIDE SEQUENCE</scope>
    <source>
        <strain evidence="2">PB745_02</strain>
        <tissue evidence="2">Gill</tissue>
    </source>
</reference>
<name>A0AAE1TXY7_9EUCA</name>
<dbReference type="AlphaFoldDB" id="A0AAE1TXY7"/>
<evidence type="ECO:0000313" key="2">
    <source>
        <dbReference type="EMBL" id="KAK4299179.1"/>
    </source>
</evidence>
<keyword evidence="3" id="KW-1185">Reference proteome</keyword>
<feature type="region of interest" description="Disordered" evidence="1">
    <location>
        <begin position="46"/>
        <end position="65"/>
    </location>
</feature>
<evidence type="ECO:0000313" key="3">
    <source>
        <dbReference type="Proteomes" id="UP001292094"/>
    </source>
</evidence>
<evidence type="ECO:0000256" key="1">
    <source>
        <dbReference type="SAM" id="MobiDB-lite"/>
    </source>
</evidence>